<feature type="region of interest" description="Disordered" evidence="2">
    <location>
        <begin position="1"/>
        <end position="38"/>
    </location>
</feature>
<keyword evidence="1" id="KW-0175">Coiled coil</keyword>
<dbReference type="Proteomes" id="UP000230093">
    <property type="component" value="Unassembled WGS sequence"/>
</dbReference>
<evidence type="ECO:0000256" key="2">
    <source>
        <dbReference type="SAM" id="MobiDB-lite"/>
    </source>
</evidence>
<organism evidence="3 4">
    <name type="scientific">Candidatus Beckwithbacteria bacterium CG10_big_fil_rev_8_21_14_0_10_34_10</name>
    <dbReference type="NCBI Taxonomy" id="1974495"/>
    <lineage>
        <taxon>Bacteria</taxon>
        <taxon>Candidatus Beckwithiibacteriota</taxon>
    </lineage>
</organism>
<comment type="caution">
    <text evidence="3">The sequence shown here is derived from an EMBL/GenBank/DDBJ whole genome shotgun (WGS) entry which is preliminary data.</text>
</comment>
<dbReference type="EMBL" id="PEZT01000025">
    <property type="protein sequence ID" value="PIS08899.1"/>
    <property type="molecule type" value="Genomic_DNA"/>
</dbReference>
<feature type="compositionally biased region" description="Polar residues" evidence="2">
    <location>
        <begin position="1"/>
        <end position="14"/>
    </location>
</feature>
<evidence type="ECO:0000313" key="4">
    <source>
        <dbReference type="Proteomes" id="UP000230093"/>
    </source>
</evidence>
<reference evidence="4" key="1">
    <citation type="submission" date="2017-09" db="EMBL/GenBank/DDBJ databases">
        <title>Depth-based differentiation of microbial function through sediment-hosted aquifers and enrichment of novel symbionts in the deep terrestrial subsurface.</title>
        <authorList>
            <person name="Probst A.J."/>
            <person name="Ladd B."/>
            <person name="Jarett J.K."/>
            <person name="Geller-Mcgrath D.E."/>
            <person name="Sieber C.M.K."/>
            <person name="Emerson J.B."/>
            <person name="Anantharaman K."/>
            <person name="Thomas B.C."/>
            <person name="Malmstrom R."/>
            <person name="Stieglmeier M."/>
            <person name="Klingl A."/>
            <person name="Woyke T."/>
            <person name="Ryan C.M."/>
            <person name="Banfield J.F."/>
        </authorList>
    </citation>
    <scope>NUCLEOTIDE SEQUENCE [LARGE SCALE GENOMIC DNA]</scope>
</reference>
<sequence>MSNEVTNLDRNSTAIADRMPDSPTPAEAASPVLTETRPEKEINQKDFGLSRSEVFNPDIFLKDIRGKELKDGPTLRQAFENNLDIVFTQLTQYQALAGSELSPVQKDFIVLYKKKGKELLKTAQGWALANLIIEQDMALRFTALNEQLKIATEQEYTLERDEEKHLTFKNLQSIWGRIGEFKEKDIPRGLKSLRKSLIGKDTGKFDWKRLLLNSTGLSPENQKYIKYLSLETNKDTEKDFLIEAAKAKINFYEALGMDPNDLEAVTPFERYGVIPAGTVTPTAPLIPADWRLAQENINTEWMRVRNQFLEDLATAAPGGTLNNPQQATELYFQAHEKTIRYFMDREVKTFTEIALKIKEGSSIPPSISNLEQRIKKLKAPKGREEERRVKANQLKIAQSRLEHLENEKEEKQREIDINTIEKDAASDPTLPPILTAKENRINATIGRLKTLRDNQNNEMNAVETRFNAAISAATDSEEKTSLQSEKATQKTTITENIRRLESQISENEKGLDLVVEEKNKVSKLTTVINSLTTRMGDINNEIGNIADPTATPPIGVSGLRKKIADLEEDLRSEQPTANKEKIRQIEASITCLKNYDRIVSDPLFNEAETFTSLKDLAGLGNKDEYGTNYLEGYLRTLDHVFKYQGQEERNKAFKTAEKILSSKELAQIINNHLNLGFQATFGRPINSDNDLLMIYHTLAANRQISQARFTSVFIPILKHIENKAQELE</sequence>
<gene>
    <name evidence="3" type="ORF">COT75_04400</name>
</gene>
<protein>
    <submittedName>
        <fullName evidence="3">Uncharacterized protein</fullName>
    </submittedName>
</protein>
<name>A0A2H0WAG1_9BACT</name>
<accession>A0A2H0WAG1</accession>
<evidence type="ECO:0000256" key="1">
    <source>
        <dbReference type="SAM" id="Coils"/>
    </source>
</evidence>
<feature type="coiled-coil region" evidence="1">
    <location>
        <begin position="387"/>
        <end position="421"/>
    </location>
</feature>
<evidence type="ECO:0000313" key="3">
    <source>
        <dbReference type="EMBL" id="PIS08899.1"/>
    </source>
</evidence>
<proteinExistence type="predicted"/>
<dbReference type="AlphaFoldDB" id="A0A2H0WAG1"/>